<dbReference type="AlphaFoldDB" id="A0A644XP74"/>
<comment type="caution">
    <text evidence="1">The sequence shown here is derived from an EMBL/GenBank/DDBJ whole genome shotgun (WGS) entry which is preliminary data.</text>
</comment>
<sequence length="64" mass="7301">MFTQPRKIPVMAAEDTDSTGKSFLKNKKPAIPTNINTDPIFAVHVYHSFFITKTKTAEEIRFTE</sequence>
<protein>
    <submittedName>
        <fullName evidence="1">Uncharacterized protein</fullName>
    </submittedName>
</protein>
<dbReference type="EMBL" id="VSSQ01002543">
    <property type="protein sequence ID" value="MPM16053.1"/>
    <property type="molecule type" value="Genomic_DNA"/>
</dbReference>
<accession>A0A644XP74</accession>
<evidence type="ECO:0000313" key="1">
    <source>
        <dbReference type="EMBL" id="MPM16053.1"/>
    </source>
</evidence>
<proteinExistence type="predicted"/>
<organism evidence="1">
    <name type="scientific">bioreactor metagenome</name>
    <dbReference type="NCBI Taxonomy" id="1076179"/>
    <lineage>
        <taxon>unclassified sequences</taxon>
        <taxon>metagenomes</taxon>
        <taxon>ecological metagenomes</taxon>
    </lineage>
</organism>
<reference evidence="1" key="1">
    <citation type="submission" date="2019-08" db="EMBL/GenBank/DDBJ databases">
        <authorList>
            <person name="Kucharzyk K."/>
            <person name="Murdoch R.W."/>
            <person name="Higgins S."/>
            <person name="Loffler F."/>
        </authorList>
    </citation>
    <scope>NUCLEOTIDE SEQUENCE</scope>
</reference>
<name>A0A644XP74_9ZZZZ</name>
<gene>
    <name evidence="1" type="ORF">SDC9_62427</name>
</gene>